<dbReference type="Proteomes" id="UP000008711">
    <property type="component" value="Unassembled WGS sequence"/>
</dbReference>
<sequence>MSSSTSSDKPTTSSAVVKSKGSIEALEEIDNRLQVLLERLSTLEKSMANLSVHPADEDDGDDYQDLKTLEDELDEQEKDIGAVGEIIELDKEATENN</sequence>
<keyword evidence="4" id="KW-1185">Reference proteome</keyword>
<dbReference type="AlphaFoldDB" id="B3ND44"/>
<evidence type="ECO:0000256" key="2">
    <source>
        <dbReference type="SAM" id="MobiDB-lite"/>
    </source>
</evidence>
<dbReference type="OMA" id="TSKDQEC"/>
<keyword evidence="1" id="KW-0175">Coiled coil</keyword>
<evidence type="ECO:0000256" key="1">
    <source>
        <dbReference type="SAM" id="Coils"/>
    </source>
</evidence>
<protein>
    <submittedName>
        <fullName evidence="3">Uncharacterized protein</fullName>
    </submittedName>
</protein>
<feature type="compositionally biased region" description="Low complexity" evidence="2">
    <location>
        <begin position="1"/>
        <end position="14"/>
    </location>
</feature>
<evidence type="ECO:0000313" key="3">
    <source>
        <dbReference type="EMBL" id="EDV51766.1"/>
    </source>
</evidence>
<dbReference type="PhylomeDB" id="B3ND44"/>
<reference evidence="3 4" key="2">
    <citation type="journal article" date="2008" name="Bioinformatics">
        <title>Assembly reconciliation.</title>
        <authorList>
            <person name="Zimin A.V."/>
            <person name="Smith D.R."/>
            <person name="Sutton G."/>
            <person name="Yorke J.A."/>
        </authorList>
    </citation>
    <scope>NUCLEOTIDE SEQUENCE [LARGE SCALE GENOMIC DNA]</scope>
    <source>
        <strain evidence="3 4">TSC#14021-0224.01</strain>
    </source>
</reference>
<dbReference type="KEGG" id="der:6545839"/>
<proteinExistence type="predicted"/>
<reference evidence="3 4" key="1">
    <citation type="journal article" date="2007" name="Nature">
        <title>Evolution of genes and genomes on the Drosophila phylogeny.</title>
        <authorList>
            <consortium name="Drosophila 12 Genomes Consortium"/>
            <person name="Clark A.G."/>
            <person name="Eisen M.B."/>
            <person name="Smith D.R."/>
            <person name="Bergman C.M."/>
            <person name="Oliver B."/>
            <person name="Markow T.A."/>
            <person name="Kaufman T.C."/>
            <person name="Kellis M."/>
            <person name="Gelbart W."/>
            <person name="Iyer V.N."/>
            <person name="Pollard D.A."/>
            <person name="Sackton T.B."/>
            <person name="Larracuente A.M."/>
            <person name="Singh N.D."/>
            <person name="Abad J.P."/>
            <person name="Abt D.N."/>
            <person name="Adryan B."/>
            <person name="Aguade M."/>
            <person name="Akashi H."/>
            <person name="Anderson W.W."/>
            <person name="Aquadro C.F."/>
            <person name="Ardell D.H."/>
            <person name="Arguello R."/>
            <person name="Artieri C.G."/>
            <person name="Barbash D.A."/>
            <person name="Barker D."/>
            <person name="Barsanti P."/>
            <person name="Batterham P."/>
            <person name="Batzoglou S."/>
            <person name="Begun D."/>
            <person name="Bhutkar A."/>
            <person name="Blanco E."/>
            <person name="Bosak S.A."/>
            <person name="Bradley R.K."/>
            <person name="Brand A.D."/>
            <person name="Brent M.R."/>
            <person name="Brooks A.N."/>
            <person name="Brown R.H."/>
            <person name="Butlin R.K."/>
            <person name="Caggese C."/>
            <person name="Calvi B.R."/>
            <person name="Bernardo de Carvalho A."/>
            <person name="Caspi A."/>
            <person name="Castrezana S."/>
            <person name="Celniker S.E."/>
            <person name="Chang J.L."/>
            <person name="Chapple C."/>
            <person name="Chatterji S."/>
            <person name="Chinwalla A."/>
            <person name="Civetta A."/>
            <person name="Clifton S.W."/>
            <person name="Comeron J.M."/>
            <person name="Costello J.C."/>
            <person name="Coyne J.A."/>
            <person name="Daub J."/>
            <person name="David R.G."/>
            <person name="Delcher A.L."/>
            <person name="Delehaunty K."/>
            <person name="Do C.B."/>
            <person name="Ebling H."/>
            <person name="Edwards K."/>
            <person name="Eickbush T."/>
            <person name="Evans J.D."/>
            <person name="Filipski A."/>
            <person name="Findeiss S."/>
            <person name="Freyhult E."/>
            <person name="Fulton L."/>
            <person name="Fulton R."/>
            <person name="Garcia A.C."/>
            <person name="Gardiner A."/>
            <person name="Garfield D.A."/>
            <person name="Garvin B.E."/>
            <person name="Gibson G."/>
            <person name="Gilbert D."/>
            <person name="Gnerre S."/>
            <person name="Godfrey J."/>
            <person name="Good R."/>
            <person name="Gotea V."/>
            <person name="Gravely B."/>
            <person name="Greenberg A.J."/>
            <person name="Griffiths-Jones S."/>
            <person name="Gross S."/>
            <person name="Guigo R."/>
            <person name="Gustafson E.A."/>
            <person name="Haerty W."/>
            <person name="Hahn M.W."/>
            <person name="Halligan D.L."/>
            <person name="Halpern A.L."/>
            <person name="Halter G.M."/>
            <person name="Han M.V."/>
            <person name="Heger A."/>
            <person name="Hillier L."/>
            <person name="Hinrichs A.S."/>
            <person name="Holmes I."/>
            <person name="Hoskins R.A."/>
            <person name="Hubisz M.J."/>
            <person name="Hultmark D."/>
            <person name="Huntley M.A."/>
            <person name="Jaffe D.B."/>
            <person name="Jagadeeshan S."/>
            <person name="Jeck W.R."/>
            <person name="Johnson J."/>
            <person name="Jones C.D."/>
            <person name="Jordan W.C."/>
            <person name="Karpen G.H."/>
            <person name="Kataoka E."/>
            <person name="Keightley P.D."/>
            <person name="Kheradpour P."/>
            <person name="Kirkness E.F."/>
            <person name="Koerich L.B."/>
            <person name="Kristiansen K."/>
            <person name="Kudrna D."/>
            <person name="Kulathinal R.J."/>
            <person name="Kumar S."/>
            <person name="Kwok R."/>
            <person name="Lander E."/>
            <person name="Langley C.H."/>
            <person name="Lapoint R."/>
            <person name="Lazzaro B.P."/>
            <person name="Lee S.J."/>
            <person name="Levesque L."/>
            <person name="Li R."/>
            <person name="Lin C.F."/>
            <person name="Lin M.F."/>
            <person name="Lindblad-Toh K."/>
            <person name="Llopart A."/>
            <person name="Long M."/>
            <person name="Low L."/>
            <person name="Lozovsky E."/>
            <person name="Lu J."/>
            <person name="Luo M."/>
            <person name="Machado C.A."/>
            <person name="Makalowski W."/>
            <person name="Marzo M."/>
            <person name="Matsuda M."/>
            <person name="Matzkin L."/>
            <person name="McAllister B."/>
            <person name="McBride C.S."/>
            <person name="McKernan B."/>
            <person name="McKernan K."/>
            <person name="Mendez-Lago M."/>
            <person name="Minx P."/>
            <person name="Mollenhauer M.U."/>
            <person name="Montooth K."/>
            <person name="Mount S.M."/>
            <person name="Mu X."/>
            <person name="Myers E."/>
            <person name="Negre B."/>
            <person name="Newfeld S."/>
            <person name="Nielsen R."/>
            <person name="Noor M.A."/>
            <person name="O'Grady P."/>
            <person name="Pachter L."/>
            <person name="Papaceit M."/>
            <person name="Parisi M.J."/>
            <person name="Parisi M."/>
            <person name="Parts L."/>
            <person name="Pedersen J.S."/>
            <person name="Pesole G."/>
            <person name="Phillippy A.M."/>
            <person name="Ponting C.P."/>
            <person name="Pop M."/>
            <person name="Porcelli D."/>
            <person name="Powell J.R."/>
            <person name="Prohaska S."/>
            <person name="Pruitt K."/>
            <person name="Puig M."/>
            <person name="Quesneville H."/>
            <person name="Ram K.R."/>
            <person name="Rand D."/>
            <person name="Rasmussen M.D."/>
            <person name="Reed L.K."/>
            <person name="Reenan R."/>
            <person name="Reily A."/>
            <person name="Remington K.A."/>
            <person name="Rieger T.T."/>
            <person name="Ritchie M.G."/>
            <person name="Robin C."/>
            <person name="Rogers Y.H."/>
            <person name="Rohde C."/>
            <person name="Rozas J."/>
            <person name="Rubenfield M.J."/>
            <person name="Ruiz A."/>
            <person name="Russo S."/>
            <person name="Salzberg S.L."/>
            <person name="Sanchez-Gracia A."/>
            <person name="Saranga D.J."/>
            <person name="Sato H."/>
            <person name="Schaeffer S.W."/>
            <person name="Schatz M.C."/>
            <person name="Schlenke T."/>
            <person name="Schwartz R."/>
            <person name="Segarra C."/>
            <person name="Singh R.S."/>
            <person name="Sirot L."/>
            <person name="Sirota M."/>
            <person name="Sisneros N.B."/>
            <person name="Smith C.D."/>
            <person name="Smith T.F."/>
            <person name="Spieth J."/>
            <person name="Stage D.E."/>
            <person name="Stark A."/>
            <person name="Stephan W."/>
            <person name="Strausberg R.L."/>
            <person name="Strempel S."/>
            <person name="Sturgill D."/>
            <person name="Sutton G."/>
            <person name="Sutton G.G."/>
            <person name="Tao W."/>
            <person name="Teichmann S."/>
            <person name="Tobari Y.N."/>
            <person name="Tomimura Y."/>
            <person name="Tsolas J.M."/>
            <person name="Valente V.L."/>
            <person name="Venter E."/>
            <person name="Venter J.C."/>
            <person name="Vicario S."/>
            <person name="Vieira F.G."/>
            <person name="Vilella A.J."/>
            <person name="Villasante A."/>
            <person name="Walenz B."/>
            <person name="Wang J."/>
            <person name="Wasserman M."/>
            <person name="Watts T."/>
            <person name="Wilson D."/>
            <person name="Wilson R.K."/>
            <person name="Wing R.A."/>
            <person name="Wolfner M.F."/>
            <person name="Wong A."/>
            <person name="Wong G.K."/>
            <person name="Wu C.I."/>
            <person name="Wu G."/>
            <person name="Yamamoto D."/>
            <person name="Yang H.P."/>
            <person name="Yang S.P."/>
            <person name="Yorke J.A."/>
            <person name="Yoshida K."/>
            <person name="Zdobnov E."/>
            <person name="Zhang P."/>
            <person name="Zhang Y."/>
            <person name="Zimin A.V."/>
            <person name="Baldwin J."/>
            <person name="Abdouelleil A."/>
            <person name="Abdulkadir J."/>
            <person name="Abebe A."/>
            <person name="Abera B."/>
            <person name="Abreu J."/>
            <person name="Acer S.C."/>
            <person name="Aftuck L."/>
            <person name="Alexander A."/>
            <person name="An P."/>
            <person name="Anderson E."/>
            <person name="Anderson S."/>
            <person name="Arachi H."/>
            <person name="Azer M."/>
            <person name="Bachantsang P."/>
            <person name="Barry A."/>
            <person name="Bayul T."/>
            <person name="Berlin A."/>
            <person name="Bessette D."/>
            <person name="Bloom T."/>
            <person name="Blye J."/>
            <person name="Boguslavskiy L."/>
            <person name="Bonnet C."/>
            <person name="Boukhgalter B."/>
            <person name="Bourzgui I."/>
            <person name="Brown A."/>
            <person name="Cahill P."/>
            <person name="Channer S."/>
            <person name="Cheshatsang Y."/>
            <person name="Chuda L."/>
            <person name="Citroen M."/>
            <person name="Collymore A."/>
            <person name="Cooke P."/>
            <person name="Costello M."/>
            <person name="D'Aco K."/>
            <person name="Daza R."/>
            <person name="De Haan G."/>
            <person name="DeGray S."/>
            <person name="DeMaso C."/>
            <person name="Dhargay N."/>
            <person name="Dooley K."/>
            <person name="Dooley E."/>
            <person name="Doricent M."/>
            <person name="Dorje P."/>
            <person name="Dorjee K."/>
            <person name="Dupes A."/>
            <person name="Elong R."/>
            <person name="Falk J."/>
            <person name="Farina A."/>
            <person name="Faro S."/>
            <person name="Ferguson D."/>
            <person name="Fisher S."/>
            <person name="Foley C.D."/>
            <person name="Franke A."/>
            <person name="Friedrich D."/>
            <person name="Gadbois L."/>
            <person name="Gearin G."/>
            <person name="Gearin C.R."/>
            <person name="Giannoukos G."/>
            <person name="Goode T."/>
            <person name="Graham J."/>
            <person name="Grandbois E."/>
            <person name="Grewal S."/>
            <person name="Gyaltsen K."/>
            <person name="Hafez N."/>
            <person name="Hagos B."/>
            <person name="Hall J."/>
            <person name="Henson C."/>
            <person name="Hollinger A."/>
            <person name="Honan T."/>
            <person name="Huard M.D."/>
            <person name="Hughes L."/>
            <person name="Hurhula B."/>
            <person name="Husby M.E."/>
            <person name="Kamat A."/>
            <person name="Kanga B."/>
            <person name="Kashin S."/>
            <person name="Khazanovich D."/>
            <person name="Kisner P."/>
            <person name="Lance K."/>
            <person name="Lara M."/>
            <person name="Lee W."/>
            <person name="Lennon N."/>
            <person name="Letendre F."/>
            <person name="LeVine R."/>
            <person name="Lipovsky A."/>
            <person name="Liu X."/>
            <person name="Liu J."/>
            <person name="Liu S."/>
            <person name="Lokyitsang T."/>
            <person name="Lokyitsang Y."/>
            <person name="Lubonja R."/>
            <person name="Lui A."/>
            <person name="MacDonald P."/>
            <person name="Magnisalis V."/>
            <person name="Maru K."/>
            <person name="Matthews C."/>
            <person name="McCusker W."/>
            <person name="McDonough S."/>
            <person name="Mehta T."/>
            <person name="Meldrim J."/>
            <person name="Meneus L."/>
            <person name="Mihai O."/>
            <person name="Mihalev A."/>
            <person name="Mihova T."/>
            <person name="Mittelman R."/>
            <person name="Mlenga V."/>
            <person name="Montmayeur A."/>
            <person name="Mulrain L."/>
            <person name="Navidi A."/>
            <person name="Naylor J."/>
            <person name="Negash T."/>
            <person name="Nguyen T."/>
            <person name="Nguyen N."/>
            <person name="Nicol R."/>
            <person name="Norbu C."/>
            <person name="Norbu N."/>
            <person name="Novod N."/>
            <person name="O'Neill B."/>
            <person name="Osman S."/>
            <person name="Markiewicz E."/>
            <person name="Oyono O.L."/>
            <person name="Patti C."/>
            <person name="Phunkhang P."/>
            <person name="Pierre F."/>
            <person name="Priest M."/>
            <person name="Raghuraman S."/>
            <person name="Rege F."/>
            <person name="Reyes R."/>
            <person name="Rise C."/>
            <person name="Rogov P."/>
            <person name="Ross K."/>
            <person name="Ryan E."/>
            <person name="Settipalli S."/>
            <person name="Shea T."/>
            <person name="Sherpa N."/>
            <person name="Shi L."/>
            <person name="Shih D."/>
            <person name="Sparrow T."/>
            <person name="Spaulding J."/>
            <person name="Stalker J."/>
            <person name="Stange-Thomann N."/>
            <person name="Stavropoulos S."/>
            <person name="Stone C."/>
            <person name="Strader C."/>
            <person name="Tesfaye S."/>
            <person name="Thomson T."/>
            <person name="Thoulutsang Y."/>
            <person name="Thoulutsang D."/>
            <person name="Topham K."/>
            <person name="Topping I."/>
            <person name="Tsamla T."/>
            <person name="Vassiliev H."/>
            <person name="Vo A."/>
            <person name="Wangchuk T."/>
            <person name="Wangdi T."/>
            <person name="Weiand M."/>
            <person name="Wilkinson J."/>
            <person name="Wilson A."/>
            <person name="Yadav S."/>
            <person name="Young G."/>
            <person name="Yu Q."/>
            <person name="Zembek L."/>
            <person name="Zhong D."/>
            <person name="Zimmer A."/>
            <person name="Zwirko Z."/>
            <person name="Jaffe D.B."/>
            <person name="Alvarez P."/>
            <person name="Brockman W."/>
            <person name="Butler J."/>
            <person name="Chin C."/>
            <person name="Gnerre S."/>
            <person name="Grabherr M."/>
            <person name="Kleber M."/>
            <person name="Mauceli E."/>
            <person name="MacCallum I."/>
        </authorList>
    </citation>
    <scope>NUCLEOTIDE SEQUENCE [LARGE SCALE GENOMIC DNA]</scope>
    <source>
        <strain evidence="3 4">TSC#14021-0224.01</strain>
    </source>
</reference>
<organism evidence="3 4">
    <name type="scientific">Drosophila erecta</name>
    <name type="common">Fruit fly</name>
    <dbReference type="NCBI Taxonomy" id="7220"/>
    <lineage>
        <taxon>Eukaryota</taxon>
        <taxon>Metazoa</taxon>
        <taxon>Ecdysozoa</taxon>
        <taxon>Arthropoda</taxon>
        <taxon>Hexapoda</taxon>
        <taxon>Insecta</taxon>
        <taxon>Pterygota</taxon>
        <taxon>Neoptera</taxon>
        <taxon>Endopterygota</taxon>
        <taxon>Diptera</taxon>
        <taxon>Brachycera</taxon>
        <taxon>Muscomorpha</taxon>
        <taxon>Ephydroidea</taxon>
        <taxon>Drosophilidae</taxon>
        <taxon>Drosophila</taxon>
        <taxon>Sophophora</taxon>
    </lineage>
</organism>
<dbReference type="EMBL" id="CH954178">
    <property type="protein sequence ID" value="EDV51766.1"/>
    <property type="molecule type" value="Genomic_DNA"/>
</dbReference>
<feature type="region of interest" description="Disordered" evidence="2">
    <location>
        <begin position="1"/>
        <end position="21"/>
    </location>
</feature>
<accession>B3ND44</accession>
<gene>
    <name evidence="3" type="primary">Dere\GG13717</name>
    <name evidence="3" type="synonym">dere_GLEANR_13957</name>
    <name evidence="3" type="synonym">GG13717</name>
    <name evidence="3" type="ORF">Dere_GG13717</name>
</gene>
<evidence type="ECO:0000313" key="4">
    <source>
        <dbReference type="Proteomes" id="UP000008711"/>
    </source>
</evidence>
<dbReference type="eggNOG" id="KOG3627">
    <property type="taxonomic scope" value="Eukaryota"/>
</dbReference>
<feature type="coiled-coil region" evidence="1">
    <location>
        <begin position="26"/>
        <end position="86"/>
    </location>
</feature>
<name>B3ND44_DROER</name>
<dbReference type="HOGENOM" id="CLU_168499_0_0_1"/>
<dbReference type="OrthoDB" id="7872699at2759"/>